<dbReference type="Proteomes" id="UP000324896">
    <property type="component" value="Unassembled WGS sequence"/>
</dbReference>
<dbReference type="NCBIfam" id="TIGR00254">
    <property type="entry name" value="GGDEF"/>
    <property type="match status" value="1"/>
</dbReference>
<keyword evidence="1" id="KW-1133">Transmembrane helix</keyword>
<evidence type="ECO:0000313" key="7">
    <source>
        <dbReference type="Proteomes" id="UP000198612"/>
    </source>
</evidence>
<dbReference type="RefSeq" id="WP_089717060.1">
    <property type="nucleotide sequence ID" value="NZ_FMYT01000011.1"/>
</dbReference>
<dbReference type="EMBL" id="FNBJ01000039">
    <property type="protein sequence ID" value="SDG02798.1"/>
    <property type="molecule type" value="Genomic_DNA"/>
</dbReference>
<evidence type="ECO:0000313" key="9">
    <source>
        <dbReference type="Proteomes" id="UP000199519"/>
    </source>
</evidence>
<dbReference type="EMBL" id="FOHG01000039">
    <property type="protein sequence ID" value="SET20231.1"/>
    <property type="molecule type" value="Genomic_DNA"/>
</dbReference>
<dbReference type="GO" id="GO:0052621">
    <property type="term" value="F:diguanylate cyclase activity"/>
    <property type="evidence" value="ECO:0007669"/>
    <property type="project" value="TreeGrafter"/>
</dbReference>
<evidence type="ECO:0000313" key="10">
    <source>
        <dbReference type="Proteomes" id="UP000324896"/>
    </source>
</evidence>
<evidence type="ECO:0000259" key="2">
    <source>
        <dbReference type="PROSITE" id="PS50887"/>
    </source>
</evidence>
<sequence>MNRLLNKLKNIFGIIIILIIIVSYFGVYIPLKSELEDSLHSGFKTMVSNSEIILENHLNRAVEDAESLASRTMLAAGIERYHAGEITFSELQQYTQAEYNQGASVYEYLLAAYRFVDSRLLTSYGREFTWFLDNSDFRRSGNENLIITSDQNYIIAQAAVEDKAGNTIGRDYIIYDLTAMFLELKQLNAEEIRYNILRGDEGLENGIYSGKIVELRELNNTDYFLKAETSDSLIYGAISRISYKIMLVIFSTIIIISFLVTKILHNTSENMVKNLKQELKEKTILSETDKMLGIYNRTKFNKELAREMDRAQRYDSNLSLIMIDIDYFKKFNDNYGHHVGDQILEKIVAIIKQKIRKHDILARYGGDEFMLICPETRLEEAEKLAQRLNRAIDEYNYEHEDLSCSFGVAEFKSFKDEQKDLINRADQALYKAKENGRNRVCKN</sequence>
<dbReference type="FunFam" id="3.30.70.270:FF:000001">
    <property type="entry name" value="Diguanylate cyclase domain protein"/>
    <property type="match status" value="1"/>
</dbReference>
<dbReference type="AlphaFoldDB" id="A0A1G6NI75"/>
<feature type="transmembrane region" description="Helical" evidence="1">
    <location>
        <begin position="245"/>
        <end position="264"/>
    </location>
</feature>
<evidence type="ECO:0000313" key="6">
    <source>
        <dbReference type="EMBL" id="SET20231.1"/>
    </source>
</evidence>
<protein>
    <submittedName>
        <fullName evidence="3">Diguanylate cyclase (GGDEF) domain-containing protein</fullName>
    </submittedName>
</protein>
<dbReference type="PANTHER" id="PTHR45138">
    <property type="entry name" value="REGULATORY COMPONENTS OF SENSORY TRANSDUCTION SYSTEM"/>
    <property type="match status" value="1"/>
</dbReference>
<name>A0A1G6NI75_9FIRM</name>
<dbReference type="InterPro" id="IPR029787">
    <property type="entry name" value="Nucleotide_cyclase"/>
</dbReference>
<proteinExistence type="predicted"/>
<dbReference type="Pfam" id="PF00990">
    <property type="entry name" value="GGDEF"/>
    <property type="match status" value="1"/>
</dbReference>
<accession>A0A1G6NI75</accession>
<dbReference type="Proteomes" id="UP000199519">
    <property type="component" value="Unassembled WGS sequence"/>
</dbReference>
<dbReference type="Proteomes" id="UP000198612">
    <property type="component" value="Unassembled WGS sequence"/>
</dbReference>
<evidence type="ECO:0000313" key="5">
    <source>
        <dbReference type="EMBL" id="SDI84941.1"/>
    </source>
</evidence>
<dbReference type="PANTHER" id="PTHR45138:SF9">
    <property type="entry name" value="DIGUANYLATE CYCLASE DGCM-RELATED"/>
    <property type="match status" value="1"/>
</dbReference>
<dbReference type="InterPro" id="IPR050469">
    <property type="entry name" value="Diguanylate_Cyclase"/>
</dbReference>
<evidence type="ECO:0000256" key="1">
    <source>
        <dbReference type="SAM" id="Phobius"/>
    </source>
</evidence>
<dbReference type="InterPro" id="IPR043128">
    <property type="entry name" value="Rev_trsase/Diguanyl_cyclase"/>
</dbReference>
<keyword evidence="1" id="KW-0812">Transmembrane</keyword>
<feature type="domain" description="GGDEF" evidence="2">
    <location>
        <begin position="316"/>
        <end position="443"/>
    </location>
</feature>
<evidence type="ECO:0000313" key="4">
    <source>
        <dbReference type="EMBL" id="SDG02798.1"/>
    </source>
</evidence>
<dbReference type="InterPro" id="IPR000160">
    <property type="entry name" value="GGDEF_dom"/>
</dbReference>
<evidence type="ECO:0000313" key="3">
    <source>
        <dbReference type="EMBL" id="SDC67478.1"/>
    </source>
</evidence>
<dbReference type="SUPFAM" id="SSF55073">
    <property type="entry name" value="Nucleotide cyclase"/>
    <property type="match status" value="1"/>
</dbReference>
<dbReference type="CDD" id="cd01949">
    <property type="entry name" value="GGDEF"/>
    <property type="match status" value="1"/>
</dbReference>
<dbReference type="SMART" id="SM00267">
    <property type="entry name" value="GGDEF"/>
    <property type="match status" value="1"/>
</dbReference>
<reference evidence="7 9" key="1">
    <citation type="submission" date="2016-10" db="EMBL/GenBank/DDBJ databases">
        <authorList>
            <person name="Varghese N."/>
            <person name="Submissions S."/>
        </authorList>
    </citation>
    <scope>NUCLEOTIDE SEQUENCE [LARGE SCALE GENOMIC DNA]</scope>
    <source>
        <strain evidence="3 10">WG10</strain>
        <strain evidence="4 9">WG2</strain>
        <strain evidence="6 7">WG5</strain>
    </source>
</reference>
<dbReference type="PROSITE" id="PS50887">
    <property type="entry name" value="GGDEF"/>
    <property type="match status" value="1"/>
</dbReference>
<reference evidence="5 8" key="2">
    <citation type="submission" date="2016-10" db="EMBL/GenBank/DDBJ databases">
        <authorList>
            <person name="de Groot N.N."/>
        </authorList>
    </citation>
    <scope>NUCLEOTIDE SEQUENCE [LARGE SCALE GENOMIC DNA]</scope>
    <source>
        <strain evidence="5 8">WG7</strain>
    </source>
</reference>
<feature type="transmembrane region" description="Helical" evidence="1">
    <location>
        <begin position="12"/>
        <end position="31"/>
    </location>
</feature>
<dbReference type="EMBL" id="FNEH01000017">
    <property type="protein sequence ID" value="SDI84941.1"/>
    <property type="molecule type" value="Genomic_DNA"/>
</dbReference>
<dbReference type="Gene3D" id="3.30.70.270">
    <property type="match status" value="1"/>
</dbReference>
<dbReference type="EMBL" id="FMYT01000011">
    <property type="protein sequence ID" value="SDC67478.1"/>
    <property type="molecule type" value="Genomic_DNA"/>
</dbReference>
<dbReference type="Proteomes" id="UP000198945">
    <property type="component" value="Unassembled WGS sequence"/>
</dbReference>
<keyword evidence="1" id="KW-0472">Membrane</keyword>
<gene>
    <name evidence="3" type="ORF">SAMN04488597_11185</name>
    <name evidence="4" type="ORF">SAMN04488598_1393</name>
    <name evidence="6" type="ORF">SAMN04515652_1393</name>
    <name evidence="5" type="ORF">SAMN04515654_11723</name>
</gene>
<keyword evidence="9" id="KW-1185">Reference proteome</keyword>
<organism evidence="3 10">
    <name type="scientific">Halanaerobium congolense</name>
    <dbReference type="NCBI Taxonomy" id="54121"/>
    <lineage>
        <taxon>Bacteria</taxon>
        <taxon>Bacillati</taxon>
        <taxon>Bacillota</taxon>
        <taxon>Clostridia</taxon>
        <taxon>Halanaerobiales</taxon>
        <taxon>Halanaerobiaceae</taxon>
        <taxon>Halanaerobium</taxon>
    </lineage>
</organism>
<evidence type="ECO:0000313" key="8">
    <source>
        <dbReference type="Proteomes" id="UP000198945"/>
    </source>
</evidence>